<dbReference type="OrthoDB" id="2534923at2759"/>
<name>A0A2S5BGN9_9BASI</name>
<evidence type="ECO:0000313" key="2">
    <source>
        <dbReference type="EMBL" id="POY75940.1"/>
    </source>
</evidence>
<organism evidence="2 3">
    <name type="scientific">Rhodotorula taiwanensis</name>
    <dbReference type="NCBI Taxonomy" id="741276"/>
    <lineage>
        <taxon>Eukaryota</taxon>
        <taxon>Fungi</taxon>
        <taxon>Dikarya</taxon>
        <taxon>Basidiomycota</taxon>
        <taxon>Pucciniomycotina</taxon>
        <taxon>Microbotryomycetes</taxon>
        <taxon>Sporidiobolales</taxon>
        <taxon>Sporidiobolaceae</taxon>
        <taxon>Rhodotorula</taxon>
    </lineage>
</organism>
<feature type="region of interest" description="Disordered" evidence="1">
    <location>
        <begin position="1"/>
        <end position="20"/>
    </location>
</feature>
<feature type="region of interest" description="Disordered" evidence="1">
    <location>
        <begin position="246"/>
        <end position="271"/>
    </location>
</feature>
<feature type="compositionally biased region" description="Low complexity" evidence="1">
    <location>
        <begin position="718"/>
        <end position="739"/>
    </location>
</feature>
<feature type="region of interest" description="Disordered" evidence="1">
    <location>
        <begin position="758"/>
        <end position="788"/>
    </location>
</feature>
<comment type="caution">
    <text evidence="2">The sequence shown here is derived from an EMBL/GenBank/DDBJ whole genome shotgun (WGS) entry which is preliminary data.</text>
</comment>
<accession>A0A2S5BGN9</accession>
<feature type="region of interest" description="Disordered" evidence="1">
    <location>
        <begin position="288"/>
        <end position="332"/>
    </location>
</feature>
<protein>
    <submittedName>
        <fullName evidence="2">Uncharacterized protein</fullName>
    </submittedName>
</protein>
<feature type="compositionally biased region" description="Low complexity" evidence="1">
    <location>
        <begin position="250"/>
        <end position="261"/>
    </location>
</feature>
<gene>
    <name evidence="2" type="ORF">BMF94_1024</name>
</gene>
<feature type="region of interest" description="Disordered" evidence="1">
    <location>
        <begin position="583"/>
        <end position="618"/>
    </location>
</feature>
<dbReference type="Proteomes" id="UP000237144">
    <property type="component" value="Unassembled WGS sequence"/>
</dbReference>
<dbReference type="EMBL" id="PJQD01000009">
    <property type="protein sequence ID" value="POY75940.1"/>
    <property type="molecule type" value="Genomic_DNA"/>
</dbReference>
<feature type="compositionally biased region" description="Low complexity" evidence="1">
    <location>
        <begin position="315"/>
        <end position="332"/>
    </location>
</feature>
<reference evidence="2 3" key="1">
    <citation type="journal article" date="2018" name="Front. Microbiol.">
        <title>Prospects for Fungal Bioremediation of Acidic Radioactive Waste Sites: Characterization and Genome Sequence of Rhodotorula taiwanensis MD1149.</title>
        <authorList>
            <person name="Tkavc R."/>
            <person name="Matrosova V.Y."/>
            <person name="Grichenko O.E."/>
            <person name="Gostincar C."/>
            <person name="Volpe R.P."/>
            <person name="Klimenkova P."/>
            <person name="Gaidamakova E.K."/>
            <person name="Zhou C.E."/>
            <person name="Stewart B.J."/>
            <person name="Lyman M.G."/>
            <person name="Malfatti S.A."/>
            <person name="Rubinfeld B."/>
            <person name="Courtot M."/>
            <person name="Singh J."/>
            <person name="Dalgard C.L."/>
            <person name="Hamilton T."/>
            <person name="Frey K.G."/>
            <person name="Gunde-Cimerman N."/>
            <person name="Dugan L."/>
            <person name="Daly M.J."/>
        </authorList>
    </citation>
    <scope>NUCLEOTIDE SEQUENCE [LARGE SCALE GENOMIC DNA]</scope>
    <source>
        <strain evidence="2 3">MD1149</strain>
    </source>
</reference>
<feature type="region of interest" description="Disordered" evidence="1">
    <location>
        <begin position="712"/>
        <end position="740"/>
    </location>
</feature>
<dbReference type="AlphaFoldDB" id="A0A2S5BGN9"/>
<keyword evidence="3" id="KW-1185">Reference proteome</keyword>
<evidence type="ECO:0000256" key="1">
    <source>
        <dbReference type="SAM" id="MobiDB-lite"/>
    </source>
</evidence>
<feature type="compositionally biased region" description="Low complexity" evidence="1">
    <location>
        <begin position="583"/>
        <end position="592"/>
    </location>
</feature>
<proteinExistence type="predicted"/>
<feature type="region of interest" description="Disordered" evidence="1">
    <location>
        <begin position="497"/>
        <end position="516"/>
    </location>
</feature>
<evidence type="ECO:0000313" key="3">
    <source>
        <dbReference type="Proteomes" id="UP000237144"/>
    </source>
</evidence>
<feature type="compositionally biased region" description="Polar residues" evidence="1">
    <location>
        <begin position="758"/>
        <end position="774"/>
    </location>
</feature>
<sequence length="788" mass="82970">MAVAIPTKPRSGASPASITIPATPAERNLLSAASAWIPPQTASDYLRNPARGGARAPERSITAGDLASWRGEHPTDPLRPPAGTDMSDKATLKSYRPPQHPASRVLHSIPPRAPSRSSRANILSYTLHLATSSRLSSYSSEAGSRQLLQLAELERDTKDSFEIDEAWFDAEQKTQGLWKLGANLLRSSRQGGSLPPSVLRRVELAGLAEEALLSPAADRAVTKIDSESVQASAQVEELVALKPLTAPDPTTLYHTTSASTTGLDSESSSGRPRVCSVAQSLIDLKFGGQADPSEATSPVLEDEKPLSTSPLDALASTSGASGSASAGPTTATPHMDYRIVLSQSMRTRARSIFASSPLPSLPASYCRRHRVRSCAVCQALVTAASERESNHAAMRRKNIPGAGLRVGDLQVQMVATIGGGSGAGAKKPLAQLVPEFLKLSAALLRDVKDAANRNATPEGKTLAGGEDALHEALLADLVRTEDKGVAAAAAASSTTTAKGKGVAADQTGKASVSSSGSITPVDVEIQVTAAWYDLLTGLLVQACLEGYLVDGWTGTEGVETLFGLGCGVWEGRGWSAAVPLSAPSAQPAASVPRSEASRVSRRTAGTASDSSDEDDEDDAIDEATLVQRRKDQEATLLVEAGRVLFGARDVAQGDYERNMRDKTQEFLNVPSGKSLHQHLDNLNMQNPLSQFEDDLVDFLEATMHFLGKPALAKYDPRASGGTAPARSSASSTAGSTASGEPDPYALLKWFAPSTFGRISTLNQPRPSTARQASPSAHDERSRKRARAT</sequence>
<feature type="region of interest" description="Disordered" evidence="1">
    <location>
        <begin position="47"/>
        <end position="117"/>
    </location>
</feature>